<name>A0A934X3A1_9MICO</name>
<proteinExistence type="predicted"/>
<dbReference type="InterPro" id="IPR032364">
    <property type="entry name" value="GramPos_pilinD1_N"/>
</dbReference>
<keyword evidence="2" id="KW-1133">Transmembrane helix</keyword>
<keyword evidence="2" id="KW-0472">Membrane</keyword>
<feature type="chain" id="PRO_5038035476" evidence="3">
    <location>
        <begin position="30"/>
        <end position="567"/>
    </location>
</feature>
<dbReference type="Pfam" id="PF16555">
    <property type="entry name" value="GramPos_pilinD1"/>
    <property type="match status" value="1"/>
</dbReference>
<evidence type="ECO:0000256" key="1">
    <source>
        <dbReference type="SAM" id="MobiDB-lite"/>
    </source>
</evidence>
<dbReference type="InterPro" id="IPR041033">
    <property type="entry name" value="SpaA_PFL_dom_1"/>
</dbReference>
<dbReference type="AlphaFoldDB" id="A0A934X3A1"/>
<feature type="signal peptide" evidence="3">
    <location>
        <begin position="1"/>
        <end position="29"/>
    </location>
</feature>
<dbReference type="Pfam" id="PF17802">
    <property type="entry name" value="SpaA"/>
    <property type="match status" value="1"/>
</dbReference>
<dbReference type="NCBIfam" id="TIGR01167">
    <property type="entry name" value="LPXTG_anchor"/>
    <property type="match status" value="1"/>
</dbReference>
<dbReference type="Proteomes" id="UP000718281">
    <property type="component" value="Unassembled WGS sequence"/>
</dbReference>
<gene>
    <name evidence="6" type="ORF">IPF40_01125</name>
</gene>
<comment type="caution">
    <text evidence="6">The sequence shown here is derived from an EMBL/GenBank/DDBJ whole genome shotgun (WGS) entry which is preliminary data.</text>
</comment>
<dbReference type="Gene3D" id="2.60.40.10">
    <property type="entry name" value="Immunoglobulins"/>
    <property type="match status" value="2"/>
</dbReference>
<feature type="domain" description="Gram-positive pilin subunit D1 N-terminal" evidence="4">
    <location>
        <begin position="40"/>
        <end position="195"/>
    </location>
</feature>
<evidence type="ECO:0000259" key="4">
    <source>
        <dbReference type="Pfam" id="PF16555"/>
    </source>
</evidence>
<evidence type="ECO:0000256" key="3">
    <source>
        <dbReference type="SAM" id="SignalP"/>
    </source>
</evidence>
<reference evidence="6 7" key="1">
    <citation type="submission" date="2020-10" db="EMBL/GenBank/DDBJ databases">
        <title>Connecting structure to function with the recovery of over 1000 high-quality activated sludge metagenome-assembled genomes encoding full-length rRNA genes using long-read sequencing.</title>
        <authorList>
            <person name="Singleton C.M."/>
            <person name="Petriglieri F."/>
            <person name="Kristensen J.M."/>
            <person name="Kirkegaard R.H."/>
            <person name="Michaelsen T.Y."/>
            <person name="Andersen M.H."/>
            <person name="Karst S.M."/>
            <person name="Dueholm M.S."/>
            <person name="Nielsen P.H."/>
            <person name="Albertsen M."/>
        </authorList>
    </citation>
    <scope>NUCLEOTIDE SEQUENCE [LARGE SCALE GENOMIC DNA]</scope>
    <source>
        <strain evidence="6">AalE_18-Q3-R2-46_BAT3C.188</strain>
    </source>
</reference>
<feature type="domain" description="SpaA-like prealbumin fold" evidence="5">
    <location>
        <begin position="395"/>
        <end position="501"/>
    </location>
</feature>
<dbReference type="Gene3D" id="2.60.40.740">
    <property type="match status" value="1"/>
</dbReference>
<feature type="region of interest" description="Disordered" evidence="1">
    <location>
        <begin position="367"/>
        <end position="387"/>
    </location>
</feature>
<dbReference type="InterPro" id="IPR048052">
    <property type="entry name" value="FM1-like"/>
</dbReference>
<accession>A0A934X3A1</accession>
<evidence type="ECO:0000259" key="5">
    <source>
        <dbReference type="Pfam" id="PF17802"/>
    </source>
</evidence>
<evidence type="ECO:0000313" key="7">
    <source>
        <dbReference type="Proteomes" id="UP000718281"/>
    </source>
</evidence>
<dbReference type="InterPro" id="IPR018247">
    <property type="entry name" value="EF_Hand_1_Ca_BS"/>
</dbReference>
<sequence>MKSLRMAAAAFAAVALAGLGLIAPTSAMALPSPIIDPTATVTLNIAKFLDNTTGQPNNGTQQTVSGTPLEGVDFDVYKFTTIDLTTNAGWAASIVLQDHTLTAGEIADGFVTVNSVNYPFTLVTTVTTDAAGLATFTQAAGAGLYLVNENLGTSTTTPDASTITPSAPFLVTLPMTDPVNLTSWMYDVYVYPKNQADSILKTVTDGNLGTTNQNAYTVGQNLTYHLASTIQATDSNGDGSINGADLSYYYVGDNLSTYVDAQSVTVSVGGTPLIGCDATAGAGTDCDYYYWLDYAAAAGDEVKIIMSTSGLDKIVAAKVFDAAAVVTTDIVATVTSVPSTGIIPNKGEFIPSEGWWIGQGGTDLTTPGTTTPPTTVPPTTTTPGIPSNEVVSKYGDMQFIKYDAKTSAPLTGAEFTVYRDLNNDDACAPAEMILANQIGSPVTTDASGAVLFTDLQLSNFYNNATQTDLHYYCLVETKAPVGYNLNAQPIRFSVTVEGDVTNLAYTVGTADAQEVQVANEPSNLGNNLPLTGGAGVAAVSIVGLLLVGGGLGYYLVGARRREIEQDV</sequence>
<protein>
    <submittedName>
        <fullName evidence="6">SpaH/EbpB family LPXTG-anchored major pilin</fullName>
    </submittedName>
</protein>
<keyword evidence="2" id="KW-0812">Transmembrane</keyword>
<evidence type="ECO:0000256" key="2">
    <source>
        <dbReference type="SAM" id="Phobius"/>
    </source>
</evidence>
<dbReference type="PROSITE" id="PS00018">
    <property type="entry name" value="EF_HAND_1"/>
    <property type="match status" value="1"/>
</dbReference>
<evidence type="ECO:0000313" key="6">
    <source>
        <dbReference type="EMBL" id="MBK6299699.1"/>
    </source>
</evidence>
<organism evidence="6 7">
    <name type="scientific">Candidatus Phosphoribacter hodrii</name>
    <dbReference type="NCBI Taxonomy" id="2953743"/>
    <lineage>
        <taxon>Bacteria</taxon>
        <taxon>Bacillati</taxon>
        <taxon>Actinomycetota</taxon>
        <taxon>Actinomycetes</taxon>
        <taxon>Micrococcales</taxon>
        <taxon>Dermatophilaceae</taxon>
        <taxon>Candidatus Phosphoribacter</taxon>
    </lineage>
</organism>
<dbReference type="EMBL" id="JADIXZ010000001">
    <property type="protein sequence ID" value="MBK6299699.1"/>
    <property type="molecule type" value="Genomic_DNA"/>
</dbReference>
<dbReference type="InterPro" id="IPR013783">
    <property type="entry name" value="Ig-like_fold"/>
</dbReference>
<feature type="compositionally biased region" description="Low complexity" evidence="1">
    <location>
        <begin position="367"/>
        <end position="386"/>
    </location>
</feature>
<keyword evidence="3" id="KW-0732">Signal</keyword>
<dbReference type="GO" id="GO:0005975">
    <property type="term" value="P:carbohydrate metabolic process"/>
    <property type="evidence" value="ECO:0007669"/>
    <property type="project" value="UniProtKB-ARBA"/>
</dbReference>
<feature type="transmembrane region" description="Helical" evidence="2">
    <location>
        <begin position="532"/>
        <end position="556"/>
    </location>
</feature>
<dbReference type="NCBIfam" id="NF033902">
    <property type="entry name" value="iso_D2_wall_anc"/>
    <property type="match status" value="1"/>
</dbReference>